<dbReference type="EMBL" id="CP155571">
    <property type="protein sequence ID" value="XFO75051.1"/>
    <property type="molecule type" value="Genomic_DNA"/>
</dbReference>
<keyword evidence="2" id="KW-1185">Reference proteome</keyword>
<accession>A0ABZ3JA95</accession>
<sequence length="60" mass="6796">MILIIYLQHKIEGTEGLCNQLMAIFGTIGEALFYSTQNKSVYIILSDVQSRNSIDLDIYP</sequence>
<reference evidence="1" key="1">
    <citation type="submission" date="2024-05" db="EMBL/GenBank/DDBJ databases">
        <title>Isolation and characterization of Sporomusa carbonis sp. nov., a carboxydotrophic hydrogenogen in the genus of Sporomusa isolated from a charcoal burning pile.</title>
        <authorList>
            <person name="Boeer T."/>
            <person name="Rosenbaum F."/>
            <person name="Eysell L."/>
            <person name="Mueller V."/>
            <person name="Daniel R."/>
            <person name="Poehlein A."/>
        </authorList>
    </citation>
    <scope>NUCLEOTIDE SEQUENCE [LARGE SCALE GENOMIC DNA]</scope>
    <source>
        <strain evidence="1">DSM 3132</strain>
    </source>
</reference>
<protein>
    <submittedName>
        <fullName evidence="1">Uncharacterized protein</fullName>
    </submittedName>
</protein>
<name>A0ABZ3JA95_SPOA4</name>
<proteinExistence type="predicted"/>
<evidence type="ECO:0000313" key="2">
    <source>
        <dbReference type="Proteomes" id="UP000216052"/>
    </source>
</evidence>
<organism evidence="1 2">
    <name type="scientific">Sporomusa acidovorans (strain ATCC 49682 / DSM 3132 / Mol)</name>
    <dbReference type="NCBI Taxonomy" id="1123286"/>
    <lineage>
        <taxon>Bacteria</taxon>
        <taxon>Bacillati</taxon>
        <taxon>Bacillota</taxon>
        <taxon>Negativicutes</taxon>
        <taxon>Selenomonadales</taxon>
        <taxon>Sporomusaceae</taxon>
        <taxon>Sporomusa</taxon>
    </lineage>
</organism>
<dbReference type="Proteomes" id="UP000216052">
    <property type="component" value="Chromosome"/>
</dbReference>
<gene>
    <name evidence="1" type="ORF">SPACI_051620</name>
</gene>
<evidence type="ECO:0000313" key="1">
    <source>
        <dbReference type="EMBL" id="XFO75051.1"/>
    </source>
</evidence>